<dbReference type="SUPFAM" id="SSF53036">
    <property type="entry name" value="Eukaryotic RPB5 N-terminal domain"/>
    <property type="match status" value="1"/>
</dbReference>
<dbReference type="FunFam" id="3.90.940.20:FF:000001">
    <property type="entry name" value="DNA-directed RNA polymerases I, II, and III subunit RPABC1"/>
    <property type="match status" value="1"/>
</dbReference>
<gene>
    <name evidence="8" type="ORF">CC84DRAFT_1095780</name>
</gene>
<dbReference type="InterPro" id="IPR020608">
    <property type="entry name" value="RNA_pol_subH/Rpb5_CS"/>
</dbReference>
<keyword evidence="8" id="KW-0240">DNA-directed RNA polymerase</keyword>
<dbReference type="GeneID" id="28758119"/>
<dbReference type="PROSITE" id="PS01110">
    <property type="entry name" value="RNA_POL_H_23KD"/>
    <property type="match status" value="1"/>
</dbReference>
<evidence type="ECO:0000259" key="7">
    <source>
        <dbReference type="Pfam" id="PF03871"/>
    </source>
</evidence>
<protein>
    <recommendedName>
        <fullName evidence="2">DNA-directed RNA polymerases I, II, and III subunit RPABC1</fullName>
    </recommendedName>
</protein>
<dbReference type="InterPro" id="IPR035913">
    <property type="entry name" value="RPB5-like_sf"/>
</dbReference>
<keyword evidence="9" id="KW-1185">Reference proteome</keyword>
<keyword evidence="3" id="KW-0804">Transcription</keyword>
<dbReference type="GO" id="GO:0006367">
    <property type="term" value="P:transcription initiation at RNA polymerase II promoter"/>
    <property type="evidence" value="ECO:0007669"/>
    <property type="project" value="EnsemblFungi"/>
</dbReference>
<dbReference type="GO" id="GO:0003899">
    <property type="term" value="F:DNA-directed RNA polymerase activity"/>
    <property type="evidence" value="ECO:0007669"/>
    <property type="project" value="EnsemblFungi"/>
</dbReference>
<proteinExistence type="inferred from homology"/>
<dbReference type="GO" id="GO:0006384">
    <property type="term" value="P:transcription initiation at RNA polymerase III promoter"/>
    <property type="evidence" value="ECO:0007669"/>
    <property type="project" value="EnsemblFungi"/>
</dbReference>
<organism evidence="8 9">
    <name type="scientific">Paraphaeosphaeria sporulosa</name>
    <dbReference type="NCBI Taxonomy" id="1460663"/>
    <lineage>
        <taxon>Eukaryota</taxon>
        <taxon>Fungi</taxon>
        <taxon>Dikarya</taxon>
        <taxon>Ascomycota</taxon>
        <taxon>Pezizomycotina</taxon>
        <taxon>Dothideomycetes</taxon>
        <taxon>Pleosporomycetidae</taxon>
        <taxon>Pleosporales</taxon>
        <taxon>Massarineae</taxon>
        <taxon>Didymosphaeriaceae</taxon>
        <taxon>Paraphaeosphaeria</taxon>
    </lineage>
</organism>
<dbReference type="SUPFAM" id="SSF55287">
    <property type="entry name" value="RPB5-like RNA polymerase subunit"/>
    <property type="match status" value="1"/>
</dbReference>
<feature type="domain" description="RNA polymerase subunit H/Rpb5 C-terminal" evidence="6">
    <location>
        <begin position="166"/>
        <end position="237"/>
    </location>
</feature>
<dbReference type="GO" id="GO:0042797">
    <property type="term" value="P:tRNA transcription by RNA polymerase III"/>
    <property type="evidence" value="ECO:0007669"/>
    <property type="project" value="EnsemblFungi"/>
</dbReference>
<dbReference type="GO" id="GO:0006363">
    <property type="term" value="P:termination of RNA polymerase I transcription"/>
    <property type="evidence" value="ECO:0007669"/>
    <property type="project" value="EnsemblFungi"/>
</dbReference>
<dbReference type="GO" id="GO:0003968">
    <property type="term" value="F:RNA-directed RNA polymerase activity"/>
    <property type="evidence" value="ECO:0007669"/>
    <property type="project" value="EnsemblFungi"/>
</dbReference>
<dbReference type="GO" id="GO:0006368">
    <property type="term" value="P:transcription elongation by RNA polymerase II"/>
    <property type="evidence" value="ECO:0007669"/>
    <property type="project" value="EnsemblFungi"/>
</dbReference>
<dbReference type="GO" id="GO:0005666">
    <property type="term" value="C:RNA polymerase III complex"/>
    <property type="evidence" value="ECO:0007669"/>
    <property type="project" value="EnsemblFungi"/>
</dbReference>
<dbReference type="InterPro" id="IPR000783">
    <property type="entry name" value="RNA_pol_subH/Rpb5_C"/>
</dbReference>
<dbReference type="GO" id="GO:0006361">
    <property type="term" value="P:transcription initiation at RNA polymerase I promoter"/>
    <property type="evidence" value="ECO:0007669"/>
    <property type="project" value="EnsemblFungi"/>
</dbReference>
<comment type="similarity">
    <text evidence="5">Belongs to the archaeal Rpo5/eukaryotic RPB5 RNA polymerase subunit family.</text>
</comment>
<dbReference type="PANTHER" id="PTHR10535:SF0">
    <property type="entry name" value="DNA-DIRECTED RNA POLYMERASES I, II, AND III SUBUNIT RPABC1"/>
    <property type="match status" value="1"/>
</dbReference>
<dbReference type="OrthoDB" id="248779at2759"/>
<dbReference type="FunCoup" id="A0A177C854">
    <property type="interactions" value="1042"/>
</dbReference>
<dbReference type="HAMAP" id="MF_00025">
    <property type="entry name" value="RNApol_Rpo5_RPB5"/>
    <property type="match status" value="1"/>
</dbReference>
<evidence type="ECO:0000256" key="3">
    <source>
        <dbReference type="ARBA" id="ARBA00023163"/>
    </source>
</evidence>
<dbReference type="GO" id="GO:0006362">
    <property type="term" value="P:transcription elongation by RNA polymerase I"/>
    <property type="evidence" value="ECO:0007669"/>
    <property type="project" value="EnsemblFungi"/>
</dbReference>
<reference evidence="8 9" key="1">
    <citation type="submission" date="2016-05" db="EMBL/GenBank/DDBJ databases">
        <title>Comparative analysis of secretome profiles of manganese(II)-oxidizing ascomycete fungi.</title>
        <authorList>
            <consortium name="DOE Joint Genome Institute"/>
            <person name="Zeiner C.A."/>
            <person name="Purvine S.O."/>
            <person name="Zink E.M."/>
            <person name="Wu S."/>
            <person name="Pasa-Tolic L."/>
            <person name="Chaput D.L."/>
            <person name="Haridas S."/>
            <person name="Grigoriev I.V."/>
            <person name="Santelli C.M."/>
            <person name="Hansel C.M."/>
        </authorList>
    </citation>
    <scope>NUCLEOTIDE SEQUENCE [LARGE SCALE GENOMIC DNA]</scope>
    <source>
        <strain evidence="8 9">AP3s5-JAC2a</strain>
    </source>
</reference>
<dbReference type="Proteomes" id="UP000077069">
    <property type="component" value="Unassembled WGS sequence"/>
</dbReference>
<dbReference type="PANTHER" id="PTHR10535">
    <property type="entry name" value="DNA-DIRECTED RNA POLYMERASES I, II, AND III SUBUNIT RPABC1"/>
    <property type="match status" value="1"/>
</dbReference>
<dbReference type="GO" id="GO:0005665">
    <property type="term" value="C:RNA polymerase II, core complex"/>
    <property type="evidence" value="ECO:0007669"/>
    <property type="project" value="EnsemblFungi"/>
</dbReference>
<dbReference type="STRING" id="1460663.A0A177C854"/>
<dbReference type="InterPro" id="IPR036710">
    <property type="entry name" value="RNA_pol_Rpb5_N_sf"/>
</dbReference>
<dbReference type="GO" id="GO:0005736">
    <property type="term" value="C:RNA polymerase I complex"/>
    <property type="evidence" value="ECO:0007669"/>
    <property type="project" value="EnsemblFungi"/>
</dbReference>
<evidence type="ECO:0000313" key="9">
    <source>
        <dbReference type="Proteomes" id="UP000077069"/>
    </source>
</evidence>
<dbReference type="NCBIfam" id="NF007129">
    <property type="entry name" value="PRK09570.1"/>
    <property type="match status" value="1"/>
</dbReference>
<dbReference type="Gene3D" id="3.90.940.20">
    <property type="entry name" value="RPB5-like RNA polymerase subunit"/>
    <property type="match status" value="1"/>
</dbReference>
<dbReference type="PIRSF" id="PIRSF000747">
    <property type="entry name" value="RPB5"/>
    <property type="match status" value="1"/>
</dbReference>
<evidence type="ECO:0000256" key="1">
    <source>
        <dbReference type="ARBA" id="ARBA00004123"/>
    </source>
</evidence>
<dbReference type="EMBL" id="KV441554">
    <property type="protein sequence ID" value="OAG03586.1"/>
    <property type="molecule type" value="Genomic_DNA"/>
</dbReference>
<dbReference type="GO" id="GO:0006386">
    <property type="term" value="P:termination of RNA polymerase III transcription"/>
    <property type="evidence" value="ECO:0007669"/>
    <property type="project" value="EnsemblFungi"/>
</dbReference>
<feature type="domain" description="RNA polymerase Rpb5 N-terminal" evidence="7">
    <location>
        <begin position="12"/>
        <end position="115"/>
    </location>
</feature>
<name>A0A177C854_9PLEO</name>
<sequence length="239" mass="27193">MADSGDHKARQEMLDLWRVYRTTKEMCRDRGYNVLPEECNISFDDFARKFGTESGQIARGQMNFSTIPSEDMVRKYTPPATPKVPHPEPAIGTLWVEFNADENIGMKNLREFITHLQNGSYYSGIMIVVKPLSGMAMRGIRGAQQLSGGSGPKGGIEVFLEQDLKINITKHELVPTHLLLSTEEKAQLLKRYRLKETQLPRIQVTDPVAKYYGLRRGQVVKIIRKSETAGRYASYRWAI</sequence>
<dbReference type="Gene3D" id="3.40.1340.10">
    <property type="entry name" value="RNA polymerase, Rpb5, N-terminal domain"/>
    <property type="match status" value="1"/>
</dbReference>
<accession>A0A177C854</accession>
<dbReference type="InterPro" id="IPR014381">
    <property type="entry name" value="Arch_Rpo5/euc_Rpb5"/>
</dbReference>
<dbReference type="AlphaFoldDB" id="A0A177C854"/>
<evidence type="ECO:0000256" key="5">
    <source>
        <dbReference type="ARBA" id="ARBA00025765"/>
    </source>
</evidence>
<evidence type="ECO:0000259" key="6">
    <source>
        <dbReference type="Pfam" id="PF01191"/>
    </source>
</evidence>
<evidence type="ECO:0000256" key="2">
    <source>
        <dbReference type="ARBA" id="ARBA00020809"/>
    </source>
</evidence>
<comment type="subcellular location">
    <subcellularLocation>
        <location evidence="1">Nucleus</location>
    </subcellularLocation>
</comment>
<evidence type="ECO:0000256" key="4">
    <source>
        <dbReference type="ARBA" id="ARBA00023242"/>
    </source>
</evidence>
<dbReference type="InParanoid" id="A0A177C854"/>
<dbReference type="InterPro" id="IPR005571">
    <property type="entry name" value="RNA_pol_Rpb5_N"/>
</dbReference>
<keyword evidence="4" id="KW-0539">Nucleus</keyword>
<dbReference type="Pfam" id="PF03871">
    <property type="entry name" value="RNA_pol_Rpb5_N"/>
    <property type="match status" value="1"/>
</dbReference>
<dbReference type="RefSeq" id="XP_018033951.1">
    <property type="nucleotide sequence ID" value="XM_018174633.1"/>
</dbReference>
<dbReference type="Pfam" id="PF01191">
    <property type="entry name" value="RNA_pol_Rpb5_C"/>
    <property type="match status" value="1"/>
</dbReference>
<evidence type="ECO:0000313" key="8">
    <source>
        <dbReference type="EMBL" id="OAG03586.1"/>
    </source>
</evidence>
<dbReference type="GO" id="GO:0003677">
    <property type="term" value="F:DNA binding"/>
    <property type="evidence" value="ECO:0007669"/>
    <property type="project" value="InterPro"/>
</dbReference>